<dbReference type="EMBL" id="VSSQ01050576">
    <property type="protein sequence ID" value="MPN04657.1"/>
    <property type="molecule type" value="Genomic_DNA"/>
</dbReference>
<gene>
    <name evidence="2" type="ORF">SDC9_151902</name>
</gene>
<evidence type="ECO:0000256" key="1">
    <source>
        <dbReference type="SAM" id="MobiDB-lite"/>
    </source>
</evidence>
<organism evidence="2">
    <name type="scientific">bioreactor metagenome</name>
    <dbReference type="NCBI Taxonomy" id="1076179"/>
    <lineage>
        <taxon>unclassified sequences</taxon>
        <taxon>metagenomes</taxon>
        <taxon>ecological metagenomes</taxon>
    </lineage>
</organism>
<sequence>MEALSQKNSRKAFMCVSRISQNSSSIPLRMILPASTIIFSSIPRETATSIRFPGERNRSRTGKIPASNSSSRKRMENGRSKQDFPCLFSGVKLQASPGESAFAAAGCVRCCSPRFRDTSMATTSASIFRERIPLWHSAGTATHF</sequence>
<comment type="caution">
    <text evidence="2">The sequence shown here is derived from an EMBL/GenBank/DDBJ whole genome shotgun (WGS) entry which is preliminary data.</text>
</comment>
<proteinExistence type="predicted"/>
<reference evidence="2" key="1">
    <citation type="submission" date="2019-08" db="EMBL/GenBank/DDBJ databases">
        <authorList>
            <person name="Kucharzyk K."/>
            <person name="Murdoch R.W."/>
            <person name="Higgins S."/>
            <person name="Loffler F."/>
        </authorList>
    </citation>
    <scope>NUCLEOTIDE SEQUENCE</scope>
</reference>
<protein>
    <submittedName>
        <fullName evidence="2">Uncharacterized protein</fullName>
    </submittedName>
</protein>
<name>A0A645ES58_9ZZZZ</name>
<dbReference type="AlphaFoldDB" id="A0A645ES58"/>
<accession>A0A645ES58</accession>
<evidence type="ECO:0000313" key="2">
    <source>
        <dbReference type="EMBL" id="MPN04657.1"/>
    </source>
</evidence>
<feature type="region of interest" description="Disordered" evidence="1">
    <location>
        <begin position="49"/>
        <end position="79"/>
    </location>
</feature>